<dbReference type="RefSeq" id="WP_058726217.1">
    <property type="nucleotide sequence ID" value="NZ_LDQC01000061.1"/>
</dbReference>
<evidence type="ECO:0000313" key="3">
    <source>
        <dbReference type="EMBL" id="KTR04646.1"/>
    </source>
</evidence>
<dbReference type="STRING" id="33881.NS184_11350"/>
<accession>A0A175RLS4</accession>
<organism evidence="3 4">
    <name type="scientific">Curtobacterium luteum</name>
    <dbReference type="NCBI Taxonomy" id="33881"/>
    <lineage>
        <taxon>Bacteria</taxon>
        <taxon>Bacillati</taxon>
        <taxon>Actinomycetota</taxon>
        <taxon>Actinomycetes</taxon>
        <taxon>Micrococcales</taxon>
        <taxon>Microbacteriaceae</taxon>
        <taxon>Curtobacterium</taxon>
    </lineage>
</organism>
<keyword evidence="1" id="KW-0378">Hydrolase</keyword>
<dbReference type="Gene3D" id="3.40.50.1820">
    <property type="entry name" value="alpha/beta hydrolase"/>
    <property type="match status" value="1"/>
</dbReference>
<proteinExistence type="predicted"/>
<dbReference type="SUPFAM" id="SSF53474">
    <property type="entry name" value="alpha/beta-Hydrolases"/>
    <property type="match status" value="1"/>
</dbReference>
<name>A0A175RLS4_9MICO</name>
<evidence type="ECO:0000313" key="4">
    <source>
        <dbReference type="Proteomes" id="UP000078252"/>
    </source>
</evidence>
<dbReference type="Proteomes" id="UP000078252">
    <property type="component" value="Unassembled WGS sequence"/>
</dbReference>
<dbReference type="EMBL" id="LDQC01000061">
    <property type="protein sequence ID" value="KTR04646.1"/>
    <property type="molecule type" value="Genomic_DNA"/>
</dbReference>
<dbReference type="AlphaFoldDB" id="A0A175RLS4"/>
<comment type="caution">
    <text evidence="3">The sequence shown here is derived from an EMBL/GenBank/DDBJ whole genome shotgun (WGS) entry which is preliminary data.</text>
</comment>
<dbReference type="InterPro" id="IPR013094">
    <property type="entry name" value="AB_hydrolase_3"/>
</dbReference>
<dbReference type="PATRIC" id="fig|33881.3.peg.2666"/>
<dbReference type="PANTHER" id="PTHR48081">
    <property type="entry name" value="AB HYDROLASE SUPERFAMILY PROTEIN C4A8.06C"/>
    <property type="match status" value="1"/>
</dbReference>
<dbReference type="InterPro" id="IPR029058">
    <property type="entry name" value="AB_hydrolase_fold"/>
</dbReference>
<gene>
    <name evidence="3" type="ORF">NS184_11350</name>
</gene>
<dbReference type="GO" id="GO:0016787">
    <property type="term" value="F:hydrolase activity"/>
    <property type="evidence" value="ECO:0007669"/>
    <property type="project" value="UniProtKB-KW"/>
</dbReference>
<sequence length="269" mass="28362">MGAPPAGPTISGPHGPVPVRHYGSGSAVTLVWLHGGGFFRGDLDLPESHAVATELAARGIDVIAVDYRLAPLPGLPFVGRRGPRGRRRHPAAADEVRAVLDAVRDEVSGRLLLGGASAGACIAAAVTRTLPTGARPDGLFLAYGFFHALTPRDAAVTRTVRGHRRLTHHPALLDRANRNLVGRGAPTDTAFPGGQDLSGFPPVLMVDADHDTMRSSGDLFAAELRSAGADIERHVLPDARHAFLNRPRTPDSDAALDLVTAWALTQPTR</sequence>
<evidence type="ECO:0000256" key="1">
    <source>
        <dbReference type="ARBA" id="ARBA00022801"/>
    </source>
</evidence>
<dbReference type="InterPro" id="IPR050300">
    <property type="entry name" value="GDXG_lipolytic_enzyme"/>
</dbReference>
<protein>
    <recommendedName>
        <fullName evidence="2">Alpha/beta hydrolase fold-3 domain-containing protein</fullName>
    </recommendedName>
</protein>
<reference evidence="3 4" key="1">
    <citation type="journal article" date="2016" name="Front. Microbiol.">
        <title>Genomic Resource of Rice Seed Associated Bacteria.</title>
        <authorList>
            <person name="Midha S."/>
            <person name="Bansal K."/>
            <person name="Sharma S."/>
            <person name="Kumar N."/>
            <person name="Patil P.P."/>
            <person name="Chaudhry V."/>
            <person name="Patil P.B."/>
        </authorList>
    </citation>
    <scope>NUCLEOTIDE SEQUENCE [LARGE SCALE GENOMIC DNA]</scope>
    <source>
        <strain evidence="3 4">NS184</strain>
    </source>
</reference>
<dbReference type="Pfam" id="PF07859">
    <property type="entry name" value="Abhydrolase_3"/>
    <property type="match status" value="1"/>
</dbReference>
<evidence type="ECO:0000259" key="2">
    <source>
        <dbReference type="Pfam" id="PF07859"/>
    </source>
</evidence>
<feature type="domain" description="Alpha/beta hydrolase fold-3" evidence="2">
    <location>
        <begin position="30"/>
        <end position="244"/>
    </location>
</feature>
<dbReference type="OrthoDB" id="9803828at2"/>